<dbReference type="Proteomes" id="UP000246121">
    <property type="component" value="Unassembled WGS sequence"/>
</dbReference>
<dbReference type="VEuPathDB" id="TriTrypDB:TcBrA4_0090860"/>
<comment type="caution">
    <text evidence="3">The sequence shown here is derived from an EMBL/GenBank/DDBJ whole genome shotgun (WGS) entry which is preliminary data.</text>
</comment>
<feature type="chain" id="PRO_5015849312" evidence="2">
    <location>
        <begin position="28"/>
        <end position="356"/>
    </location>
</feature>
<feature type="region of interest" description="Disordered" evidence="1">
    <location>
        <begin position="93"/>
        <end position="334"/>
    </location>
</feature>
<feature type="compositionally biased region" description="Polar residues" evidence="1">
    <location>
        <begin position="296"/>
        <end position="334"/>
    </location>
</feature>
<proteinExistence type="predicted"/>
<feature type="compositionally biased region" description="Low complexity" evidence="1">
    <location>
        <begin position="109"/>
        <end position="121"/>
    </location>
</feature>
<feature type="compositionally biased region" description="Polar residues" evidence="1">
    <location>
        <begin position="226"/>
        <end position="240"/>
    </location>
</feature>
<accession>A0A2V2UQT4</accession>
<dbReference type="VEuPathDB" id="TriTrypDB:C3747_17g263"/>
<evidence type="ECO:0000313" key="3">
    <source>
        <dbReference type="EMBL" id="PWU86459.1"/>
    </source>
</evidence>
<evidence type="ECO:0000313" key="4">
    <source>
        <dbReference type="Proteomes" id="UP000246121"/>
    </source>
</evidence>
<evidence type="ECO:0000256" key="2">
    <source>
        <dbReference type="SAM" id="SignalP"/>
    </source>
</evidence>
<gene>
    <name evidence="3" type="ORF">C4B63_120g23</name>
</gene>
<feature type="compositionally biased region" description="Pro residues" evidence="1">
    <location>
        <begin position="98"/>
        <end position="108"/>
    </location>
</feature>
<dbReference type="EMBL" id="PRFA01000120">
    <property type="protein sequence ID" value="PWU86459.1"/>
    <property type="molecule type" value="Genomic_DNA"/>
</dbReference>
<feature type="compositionally biased region" description="Basic and acidic residues" evidence="1">
    <location>
        <begin position="280"/>
        <end position="293"/>
    </location>
</feature>
<organism evidence="3 4">
    <name type="scientific">Trypanosoma cruzi</name>
    <dbReference type="NCBI Taxonomy" id="5693"/>
    <lineage>
        <taxon>Eukaryota</taxon>
        <taxon>Discoba</taxon>
        <taxon>Euglenozoa</taxon>
        <taxon>Kinetoplastea</taxon>
        <taxon>Metakinetoplastina</taxon>
        <taxon>Trypanosomatida</taxon>
        <taxon>Trypanosomatidae</taxon>
        <taxon>Trypanosoma</taxon>
        <taxon>Schizotrypanum</taxon>
    </lineage>
</organism>
<evidence type="ECO:0000256" key="1">
    <source>
        <dbReference type="SAM" id="MobiDB-lite"/>
    </source>
</evidence>
<dbReference type="VEuPathDB" id="TriTrypDB:C4B63_120g23"/>
<feature type="signal peptide" evidence="2">
    <location>
        <begin position="1"/>
        <end position="27"/>
    </location>
</feature>
<dbReference type="VEuPathDB" id="TriTrypDB:TCSYLVIO_005269"/>
<protein>
    <submittedName>
        <fullName evidence="3">Mucin-associated surface protein (MASP)</fullName>
    </submittedName>
</protein>
<dbReference type="VEuPathDB" id="TriTrypDB:Tc_MARK_5486"/>
<dbReference type="VEuPathDB" id="TriTrypDB:BCY84_21290"/>
<feature type="compositionally biased region" description="Polar residues" evidence="1">
    <location>
        <begin position="159"/>
        <end position="172"/>
    </location>
</feature>
<reference evidence="3 4" key="1">
    <citation type="journal article" date="2018" name="Microb. Genom.">
        <title>Expanding an expanded genome: long-read sequencing of Trypanosoma cruzi.</title>
        <authorList>
            <person name="Berna L."/>
            <person name="Rodriguez M."/>
            <person name="Chiribao M.L."/>
            <person name="Parodi-Talice A."/>
            <person name="Pita S."/>
            <person name="Rijo G."/>
            <person name="Alvarez-Valin F."/>
            <person name="Robello C."/>
        </authorList>
    </citation>
    <scope>NUCLEOTIDE SEQUENCE [LARGE SCALE GENOMIC DNA]</scope>
    <source>
        <strain evidence="3 4">Dm28c</strain>
    </source>
</reference>
<dbReference type="VEuPathDB" id="TriTrypDB:TcG_03621"/>
<feature type="compositionally biased region" description="Low complexity" evidence="1">
    <location>
        <begin position="248"/>
        <end position="268"/>
    </location>
</feature>
<name>A0A2V2UQT4_TRYCR</name>
<dbReference type="VEuPathDB" id="TriTrypDB:TcCLB.506965.130"/>
<dbReference type="VEuPathDB" id="TriTrypDB:TcG_03622"/>
<dbReference type="AlphaFoldDB" id="A0A2V2UQT4"/>
<dbReference type="VEuPathDB" id="TriTrypDB:TcCLB.507237.190"/>
<sequence>MVLMMTGRVLLVCALCVLWCGACGVYGRELENTAPGGCMAPGVLGKKTSYLSSSCNKTALTLPLRSALFIDAIQAEERNVKVISEEKNILGSGSIPALPAPPPAPKPPGASVSEGSGSSQTGSGGSGISNGEDSTLPVSGPEDKSPLSTPNAGDGLPNTGDNSATQQKNPSVTVEKAGKTTQPLPVTEEFLTAKAPKDSVTTTHTHEKNKNTTNSGTGKDSEAPKPSSTDDLAKQQSQDRVPSDLMKSAATGSPAGTASASISTTGNGDVQGTVNENGDDLERHSPKITHDDPEAINTNVGSTASNTPTEAVTNTQRNDTATPGDSDGSTAASHTTSPLLLLLLFACAAAAAVVPA</sequence>
<keyword evidence="2" id="KW-0732">Signal</keyword>